<dbReference type="PANTHER" id="PTHR43104">
    <property type="entry name" value="L-2-HYDROXYGLUTARATE DEHYDROGENASE, MITOCHONDRIAL"/>
    <property type="match status" value="1"/>
</dbReference>
<feature type="domain" description="FAD dependent oxidoreductase" evidence="9">
    <location>
        <begin position="32"/>
        <end position="402"/>
    </location>
</feature>
<keyword evidence="11" id="KW-1185">Reference proteome</keyword>
<keyword evidence="4" id="KW-0560">Oxidoreductase</keyword>
<accession>D5G6N5</accession>
<dbReference type="HOGENOM" id="CLU_024775_1_0_1"/>
<dbReference type="RefSeq" id="XP_002836021.1">
    <property type="nucleotide sequence ID" value="XM_002835975.1"/>
</dbReference>
<proteinExistence type="inferred from homology"/>
<dbReference type="EMBL" id="FN430012">
    <property type="protein sequence ID" value="CAZ80178.1"/>
    <property type="molecule type" value="Genomic_DNA"/>
</dbReference>
<evidence type="ECO:0000256" key="6">
    <source>
        <dbReference type="ARBA" id="ARBA00037941"/>
    </source>
</evidence>
<dbReference type="InterPro" id="IPR006076">
    <property type="entry name" value="FAD-dep_OxRdtase"/>
</dbReference>
<reference evidence="10 11" key="1">
    <citation type="journal article" date="2010" name="Nature">
        <title>Perigord black truffle genome uncovers evolutionary origins and mechanisms of symbiosis.</title>
        <authorList>
            <person name="Martin F."/>
            <person name="Kohler A."/>
            <person name="Murat C."/>
            <person name="Balestrini R."/>
            <person name="Coutinho P.M."/>
            <person name="Jaillon O."/>
            <person name="Montanini B."/>
            <person name="Morin E."/>
            <person name="Noel B."/>
            <person name="Percudani R."/>
            <person name="Porcel B."/>
            <person name="Rubini A."/>
            <person name="Amicucci A."/>
            <person name="Amselem J."/>
            <person name="Anthouard V."/>
            <person name="Arcioni S."/>
            <person name="Artiguenave F."/>
            <person name="Aury J.M."/>
            <person name="Ballario P."/>
            <person name="Bolchi A."/>
            <person name="Brenna A."/>
            <person name="Brun A."/>
            <person name="Buee M."/>
            <person name="Cantarel B."/>
            <person name="Chevalier G."/>
            <person name="Couloux A."/>
            <person name="Da Silva C."/>
            <person name="Denoeud F."/>
            <person name="Duplessis S."/>
            <person name="Ghignone S."/>
            <person name="Hilselberger B."/>
            <person name="Iotti M."/>
            <person name="Marcais B."/>
            <person name="Mello A."/>
            <person name="Miranda M."/>
            <person name="Pacioni G."/>
            <person name="Quesneville H."/>
            <person name="Riccioni C."/>
            <person name="Ruotolo R."/>
            <person name="Splivallo R."/>
            <person name="Stocchi V."/>
            <person name="Tisserant E."/>
            <person name="Viscomi A.R."/>
            <person name="Zambonelli A."/>
            <person name="Zampieri E."/>
            <person name="Henrissat B."/>
            <person name="Lebrun M.H."/>
            <person name="Paolocci F."/>
            <person name="Bonfante P."/>
            <person name="Ottonello S."/>
            <person name="Wincker P."/>
        </authorList>
    </citation>
    <scope>NUCLEOTIDE SEQUENCE [LARGE SCALE GENOMIC DNA]</scope>
    <source>
        <strain evidence="10 11">Mel28</strain>
    </source>
</reference>
<name>D5G6N5_TUBMM</name>
<keyword evidence="2" id="KW-0285">Flavoprotein</keyword>
<dbReference type="Proteomes" id="UP000006911">
    <property type="component" value="Unassembled WGS sequence"/>
</dbReference>
<comment type="similarity">
    <text evidence="6">Belongs to the L2HGDH family.</text>
</comment>
<evidence type="ECO:0000256" key="4">
    <source>
        <dbReference type="ARBA" id="ARBA00023002"/>
    </source>
</evidence>
<dbReference type="AlphaFoldDB" id="D5G6N5"/>
<dbReference type="EC" id="1.1.99.2" evidence="7"/>
<dbReference type="InParanoid" id="D5G6N5"/>
<evidence type="ECO:0000256" key="3">
    <source>
        <dbReference type="ARBA" id="ARBA00022827"/>
    </source>
</evidence>
<evidence type="ECO:0000256" key="8">
    <source>
        <dbReference type="ARBA" id="ARBA00041137"/>
    </source>
</evidence>
<dbReference type="GO" id="GO:0047545">
    <property type="term" value="F:(S)-2-hydroxyglutarate dehydrogenase activity"/>
    <property type="evidence" value="ECO:0007669"/>
    <property type="project" value="UniProtKB-EC"/>
</dbReference>
<comment type="catalytic activity">
    <reaction evidence="5">
        <text>(S)-2-hydroxyglutarate + A = 2-oxoglutarate + AH2</text>
        <dbReference type="Rhea" id="RHEA:21252"/>
        <dbReference type="ChEBI" id="CHEBI:13193"/>
        <dbReference type="ChEBI" id="CHEBI:16782"/>
        <dbReference type="ChEBI" id="CHEBI:16810"/>
        <dbReference type="ChEBI" id="CHEBI:17499"/>
        <dbReference type="EC" id="1.1.99.2"/>
    </reaction>
</comment>
<dbReference type="PANTHER" id="PTHR43104:SF4">
    <property type="entry name" value="L-2-HYDROXYGLUTARATE DEHYDROGENASE, MITOCHONDRIAL"/>
    <property type="match status" value="1"/>
</dbReference>
<dbReference type="Gene3D" id="3.30.9.10">
    <property type="entry name" value="D-Amino Acid Oxidase, subunit A, domain 2"/>
    <property type="match status" value="1"/>
</dbReference>
<dbReference type="GeneID" id="9187204"/>
<protein>
    <recommendedName>
        <fullName evidence="8">L-2-hydroxyglutarate dehydrogenase, mitochondrial</fullName>
        <ecNumber evidence="7">1.1.99.2</ecNumber>
    </recommendedName>
</protein>
<evidence type="ECO:0000256" key="5">
    <source>
        <dbReference type="ARBA" id="ARBA00036066"/>
    </source>
</evidence>
<evidence type="ECO:0000313" key="10">
    <source>
        <dbReference type="EMBL" id="CAZ80178.1"/>
    </source>
</evidence>
<dbReference type="KEGG" id="tml:GSTUM_00002141001"/>
<dbReference type="STRING" id="656061.D5G6N5"/>
<organism evidence="10 11">
    <name type="scientific">Tuber melanosporum (strain Mel28)</name>
    <name type="common">Perigord black truffle</name>
    <dbReference type="NCBI Taxonomy" id="656061"/>
    <lineage>
        <taxon>Eukaryota</taxon>
        <taxon>Fungi</taxon>
        <taxon>Dikarya</taxon>
        <taxon>Ascomycota</taxon>
        <taxon>Pezizomycotina</taxon>
        <taxon>Pezizomycetes</taxon>
        <taxon>Pezizales</taxon>
        <taxon>Tuberaceae</taxon>
        <taxon>Tuber</taxon>
    </lineage>
</organism>
<evidence type="ECO:0000313" key="11">
    <source>
        <dbReference type="Proteomes" id="UP000006911"/>
    </source>
</evidence>
<evidence type="ECO:0000256" key="7">
    <source>
        <dbReference type="ARBA" id="ARBA00038878"/>
    </source>
</evidence>
<keyword evidence="3" id="KW-0274">FAD</keyword>
<evidence type="ECO:0000256" key="1">
    <source>
        <dbReference type="ARBA" id="ARBA00001974"/>
    </source>
</evidence>
<dbReference type="SUPFAM" id="SSF51905">
    <property type="entry name" value="FAD/NAD(P)-binding domain"/>
    <property type="match status" value="1"/>
</dbReference>
<dbReference type="OMA" id="GVHFTRM"/>
<dbReference type="eggNOG" id="KOG2665">
    <property type="taxonomic scope" value="Eukaryota"/>
</dbReference>
<gene>
    <name evidence="10" type="ORF">GSTUM_00002141001</name>
</gene>
<dbReference type="Gene3D" id="3.50.50.60">
    <property type="entry name" value="FAD/NAD(P)-binding domain"/>
    <property type="match status" value="1"/>
</dbReference>
<dbReference type="Pfam" id="PF01266">
    <property type="entry name" value="DAO"/>
    <property type="match status" value="1"/>
</dbReference>
<evidence type="ECO:0000256" key="2">
    <source>
        <dbReference type="ARBA" id="ARBA00022630"/>
    </source>
</evidence>
<comment type="cofactor">
    <cofactor evidence="1">
        <name>FAD</name>
        <dbReference type="ChEBI" id="CHEBI:57692"/>
    </cofactor>
</comment>
<dbReference type="InterPro" id="IPR036188">
    <property type="entry name" value="FAD/NAD-bd_sf"/>
</dbReference>
<evidence type="ECO:0000259" key="9">
    <source>
        <dbReference type="Pfam" id="PF01266"/>
    </source>
</evidence>
<sequence length="408" mass="43547">MFLRTSRRLFTSTAGVGAGAGEIPSRNDFTHCVIGAGVVGLAVARQLSKRPGTSTLLLERHKAIGTETSSRNSEVIHAGLYYPPNSHKTTLCKTGSALLYALCEKYHIPYRRTGKWILAQDSSQLESLERLHAHARALSIPMTWLTSEQARSREPAVRAEAGVLESPLTGIVDSHALMTFLHGDFESAGGDFAKGARVVDVQTIGSGGDMGYRVAVDYCGQGGGGGEFSISADVLVNAAGLSAIDISNMILRSHPERLLQAYFCKGTYFSYSAPTPKVRTLLYPTPIKGFAGLGTHLTVDMAGRVRFGPDVEWVSEPSDLKPNGSRVAAAIAAIKTYLPGLREAALAPDYCGMRPKLVPEGKGGVGQVDFIIREEEGYGGFVNLLGIESPGLTSSLAIAEMVDGILYR</sequence>